<dbReference type="EMBL" id="MTSE01000018">
    <property type="protein sequence ID" value="OUJ71091.1"/>
    <property type="molecule type" value="Genomic_DNA"/>
</dbReference>
<dbReference type="PANTHER" id="PTHR46182:SF2">
    <property type="entry name" value="FI19480P1"/>
    <property type="match status" value="1"/>
</dbReference>
<comment type="caution">
    <text evidence="2">The sequence shown here is derived from an EMBL/GenBank/DDBJ whole genome shotgun (WGS) entry which is preliminary data.</text>
</comment>
<dbReference type="GO" id="GO:0016788">
    <property type="term" value="F:hydrolase activity, acting on ester bonds"/>
    <property type="evidence" value="ECO:0007669"/>
    <property type="project" value="UniProtKB-ARBA"/>
</dbReference>
<dbReference type="Pfam" id="PF18962">
    <property type="entry name" value="Por_Secre_tail"/>
    <property type="match status" value="1"/>
</dbReference>
<dbReference type="SMART" id="SM00089">
    <property type="entry name" value="PKD"/>
    <property type="match status" value="1"/>
</dbReference>
<dbReference type="InterPro" id="IPR022409">
    <property type="entry name" value="PKD/Chitinase_dom"/>
</dbReference>
<dbReference type="InterPro" id="IPR029865">
    <property type="entry name" value="KIAA0319-like"/>
</dbReference>
<gene>
    <name evidence="2" type="ORF">BXP70_22505</name>
</gene>
<dbReference type="Pfam" id="PF22352">
    <property type="entry name" value="K319L-like_PKD"/>
    <property type="match status" value="1"/>
</dbReference>
<name>A0A243W857_9BACT</name>
<dbReference type="InterPro" id="IPR035986">
    <property type="entry name" value="PKD_dom_sf"/>
</dbReference>
<dbReference type="Gene3D" id="2.60.40.10">
    <property type="entry name" value="Immunoglobulins"/>
    <property type="match status" value="1"/>
</dbReference>
<dbReference type="InterPro" id="IPR026444">
    <property type="entry name" value="Secre_tail"/>
</dbReference>
<dbReference type="PANTHER" id="PTHR46182">
    <property type="entry name" value="FI19480P1"/>
    <property type="match status" value="1"/>
</dbReference>
<dbReference type="Pfam" id="PF19081">
    <property type="entry name" value="Ig_7"/>
    <property type="match status" value="2"/>
</dbReference>
<organism evidence="2 3">
    <name type="scientific">Hymenobacter crusticola</name>
    <dbReference type="NCBI Taxonomy" id="1770526"/>
    <lineage>
        <taxon>Bacteria</taxon>
        <taxon>Pseudomonadati</taxon>
        <taxon>Bacteroidota</taxon>
        <taxon>Cytophagia</taxon>
        <taxon>Cytophagales</taxon>
        <taxon>Hymenobacteraceae</taxon>
        <taxon>Hymenobacter</taxon>
    </lineage>
</organism>
<dbReference type="InterPro" id="IPR036514">
    <property type="entry name" value="SGNH_hydro_sf"/>
</dbReference>
<dbReference type="InterPro" id="IPR044023">
    <property type="entry name" value="Ig_7"/>
</dbReference>
<reference evidence="2 3" key="1">
    <citation type="submission" date="2017-01" db="EMBL/GenBank/DDBJ databases">
        <title>A new Hymenobacter.</title>
        <authorList>
            <person name="Liang Y."/>
            <person name="Feng F."/>
        </authorList>
    </citation>
    <scope>NUCLEOTIDE SEQUENCE [LARGE SCALE GENOMIC DNA]</scope>
    <source>
        <strain evidence="2">MIMBbqt21</strain>
    </source>
</reference>
<dbReference type="AlphaFoldDB" id="A0A243W857"/>
<keyword evidence="3" id="KW-1185">Reference proteome</keyword>
<dbReference type="Proteomes" id="UP000194873">
    <property type="component" value="Unassembled WGS sequence"/>
</dbReference>
<evidence type="ECO:0000313" key="3">
    <source>
        <dbReference type="Proteomes" id="UP000194873"/>
    </source>
</evidence>
<dbReference type="RefSeq" id="WP_086596370.1">
    <property type="nucleotide sequence ID" value="NZ_MTSE01000018.1"/>
</dbReference>
<dbReference type="OrthoDB" id="9805017at2"/>
<dbReference type="GO" id="GO:0016020">
    <property type="term" value="C:membrane"/>
    <property type="evidence" value="ECO:0007669"/>
    <property type="project" value="TreeGrafter"/>
</dbReference>
<feature type="domain" description="PKD/Chitinase" evidence="1">
    <location>
        <begin position="32"/>
        <end position="121"/>
    </location>
</feature>
<accession>A0A243W857</accession>
<dbReference type="InterPro" id="IPR013783">
    <property type="entry name" value="Ig-like_fold"/>
</dbReference>
<dbReference type="GO" id="GO:0031410">
    <property type="term" value="C:cytoplasmic vesicle"/>
    <property type="evidence" value="ECO:0007669"/>
    <property type="project" value="TreeGrafter"/>
</dbReference>
<protein>
    <recommendedName>
        <fullName evidence="1">PKD/Chitinase domain-containing protein</fullName>
    </recommendedName>
</protein>
<dbReference type="NCBIfam" id="TIGR04183">
    <property type="entry name" value="Por_Secre_tail"/>
    <property type="match status" value="1"/>
</dbReference>
<proteinExistence type="predicted"/>
<dbReference type="Gene3D" id="3.40.50.1110">
    <property type="entry name" value="SGNH hydrolase"/>
    <property type="match status" value="1"/>
</dbReference>
<dbReference type="SUPFAM" id="SSF49299">
    <property type="entry name" value="PKD domain"/>
    <property type="match status" value="1"/>
</dbReference>
<dbReference type="SUPFAM" id="SSF52266">
    <property type="entry name" value="SGNH hydrolase"/>
    <property type="match status" value="1"/>
</dbReference>
<sequence length="685" mass="70441">MFSLIVTDNLGLASAAAQTTVTVNSAANQAPVANAGANQVITLPTSSATLSGSGTDADGTIASYAWNQVSGPNTATFTNKTVAQPVVSGLAAGTYVFSLIVTDNLGLASAAVQTTVTVNGNACQVANPTVATPVAYCQGATANPLSASVTLASGATLKIYTTATGGTSLATDFRPSTSTLGNTTYYVSQVSGTCESGRTALVVNITSAPGTPNIATSVTYCAGTQASALTTAVTTSSTQGGTPTPASALRVYTAATGGTALAGSFQPSTAAVGTSTYYVSQVSGTCEGPRIPVTVNVVNSLPAPKLLTPVGVDTMNIAAWGDSFTDAQYGYYPQTLSQLSGYSVANLGIGGQTSVQIKNRMLADPAKHSWPTIIWAGRNDSDQGEQVKASIAAMVAALPHKEYIVVSVYNGSGESPGTYGYEHVMSLNADLASIYGSHFMNIRPYTVSMYDPSIASDVTDYNNDTPPGSLRSDFLHPNKPGCSIIANYIYAHINQLFSVNYCQGATASALTANVRILGGATLKVYTTATGGTALAAGFRPSTATIGSTTYYVSQLLNGCESARTAVTVNVNNCSSAATASTSSARTSTMSTSTSSTLASLSAFDVYPNPFSRQATVDFTFTQAQSYSLELYDSFGRKVQQIATGEAQAATSYTHYIDGTKLNEGIYVVRLVAGKFSKTFTLTLSK</sequence>
<evidence type="ECO:0000313" key="2">
    <source>
        <dbReference type="EMBL" id="OUJ71091.1"/>
    </source>
</evidence>
<evidence type="ECO:0000259" key="1">
    <source>
        <dbReference type="SMART" id="SM00089"/>
    </source>
</evidence>